<dbReference type="Proteomes" id="UP000433876">
    <property type="component" value="Unassembled WGS sequence"/>
</dbReference>
<dbReference type="AlphaFoldDB" id="A0A8S8ZTZ6"/>
<name>A0A8S8ZTZ6_SORMA</name>
<dbReference type="VEuPathDB" id="FungiDB:SMAC_05508"/>
<feature type="region of interest" description="Disordered" evidence="1">
    <location>
        <begin position="1"/>
        <end position="42"/>
    </location>
</feature>
<dbReference type="EMBL" id="NMPR01000025">
    <property type="protein sequence ID" value="KAA8634264.1"/>
    <property type="molecule type" value="Genomic_DNA"/>
</dbReference>
<proteinExistence type="predicted"/>
<accession>A0A8S8ZTZ6</accession>
<evidence type="ECO:0000313" key="3">
    <source>
        <dbReference type="Proteomes" id="UP000433876"/>
    </source>
</evidence>
<protein>
    <submittedName>
        <fullName evidence="2">Uncharacterized protein</fullName>
    </submittedName>
</protein>
<sequence length="133" mass="14075">MARYPARAKQGNNSNVGNNNNGMPAPKNEAVPEPAKTRPSTTSIGITKEISKKADIIAAVRAAATPLPSWCVHCLTNGYNCVAPAAGSAATSCLACQYAQKSCKATPAWFFSCRPRARPVELPAARIMETAER</sequence>
<reference evidence="2 3" key="1">
    <citation type="submission" date="2017-07" db="EMBL/GenBank/DDBJ databases">
        <title>Genome sequence of the Sordaria macrospora wild type strain R19027.</title>
        <authorList>
            <person name="Nowrousian M."/>
            <person name="Teichert I."/>
            <person name="Kueck U."/>
        </authorList>
    </citation>
    <scope>NUCLEOTIDE SEQUENCE [LARGE SCALE GENOMIC DNA]</scope>
    <source>
        <strain evidence="2 3">R19027</strain>
        <tissue evidence="2">Mycelium</tissue>
    </source>
</reference>
<gene>
    <name evidence="2" type="ORF">SMACR_05508</name>
</gene>
<feature type="compositionally biased region" description="Low complexity" evidence="1">
    <location>
        <begin position="11"/>
        <end position="22"/>
    </location>
</feature>
<comment type="caution">
    <text evidence="2">The sequence shown here is derived from an EMBL/GenBank/DDBJ whole genome shotgun (WGS) entry which is preliminary data.</text>
</comment>
<evidence type="ECO:0000256" key="1">
    <source>
        <dbReference type="SAM" id="MobiDB-lite"/>
    </source>
</evidence>
<evidence type="ECO:0000313" key="2">
    <source>
        <dbReference type="EMBL" id="KAA8634264.1"/>
    </source>
</evidence>
<organism evidence="2 3">
    <name type="scientific">Sordaria macrospora</name>
    <dbReference type="NCBI Taxonomy" id="5147"/>
    <lineage>
        <taxon>Eukaryota</taxon>
        <taxon>Fungi</taxon>
        <taxon>Dikarya</taxon>
        <taxon>Ascomycota</taxon>
        <taxon>Pezizomycotina</taxon>
        <taxon>Sordariomycetes</taxon>
        <taxon>Sordariomycetidae</taxon>
        <taxon>Sordariales</taxon>
        <taxon>Sordariaceae</taxon>
        <taxon>Sordaria</taxon>
    </lineage>
</organism>